<dbReference type="GeneID" id="25318425"/>
<dbReference type="AlphaFoldDB" id="A0A0F4YQI1"/>
<evidence type="ECO:0000313" key="2">
    <source>
        <dbReference type="EMBL" id="KKA19883.1"/>
    </source>
</evidence>
<dbReference type="Proteomes" id="UP000053958">
    <property type="component" value="Unassembled WGS sequence"/>
</dbReference>
<feature type="region of interest" description="Disordered" evidence="1">
    <location>
        <begin position="67"/>
        <end position="91"/>
    </location>
</feature>
<evidence type="ECO:0000256" key="1">
    <source>
        <dbReference type="SAM" id="MobiDB-lite"/>
    </source>
</evidence>
<accession>A0A0F4YQI1</accession>
<evidence type="ECO:0000313" key="3">
    <source>
        <dbReference type="Proteomes" id="UP000053958"/>
    </source>
</evidence>
<name>A0A0F4YQI1_RASE3</name>
<reference evidence="2 3" key="1">
    <citation type="submission" date="2015-04" db="EMBL/GenBank/DDBJ databases">
        <authorList>
            <person name="Heijne W.H."/>
            <person name="Fedorova N.D."/>
            <person name="Nierman W.C."/>
            <person name="Vollebregt A.W."/>
            <person name="Zhao Z."/>
            <person name="Wu L."/>
            <person name="Kumar M."/>
            <person name="Stam H."/>
            <person name="van den Berg M.A."/>
            <person name="Pel H.J."/>
        </authorList>
    </citation>
    <scope>NUCLEOTIDE SEQUENCE [LARGE SCALE GENOMIC DNA]</scope>
    <source>
        <strain evidence="2 3">CBS 393.64</strain>
    </source>
</reference>
<dbReference type="RefSeq" id="XP_013326495.1">
    <property type="nucleotide sequence ID" value="XM_013471041.1"/>
</dbReference>
<proteinExistence type="predicted"/>
<sequence length="91" mass="9887">MDKPRWDALDASAADAGAGSLSTYTSILPTEPGMTMSPSHMRRILSYRAILYASRTPGTQQCVYEFQKQSRGTPSQQTGDQNGAEMKDGRG</sequence>
<dbReference type="EMBL" id="LASV01000307">
    <property type="protein sequence ID" value="KKA19883.1"/>
    <property type="molecule type" value="Genomic_DNA"/>
</dbReference>
<feature type="compositionally biased region" description="Polar residues" evidence="1">
    <location>
        <begin position="67"/>
        <end position="81"/>
    </location>
</feature>
<comment type="caution">
    <text evidence="2">The sequence shown here is derived from an EMBL/GenBank/DDBJ whole genome shotgun (WGS) entry which is preliminary data.</text>
</comment>
<gene>
    <name evidence="2" type="ORF">T310_6113</name>
</gene>
<organism evidence="2 3">
    <name type="scientific">Rasamsonia emersonii (strain ATCC 16479 / CBS 393.64 / IMI 116815)</name>
    <dbReference type="NCBI Taxonomy" id="1408163"/>
    <lineage>
        <taxon>Eukaryota</taxon>
        <taxon>Fungi</taxon>
        <taxon>Dikarya</taxon>
        <taxon>Ascomycota</taxon>
        <taxon>Pezizomycotina</taxon>
        <taxon>Eurotiomycetes</taxon>
        <taxon>Eurotiomycetidae</taxon>
        <taxon>Eurotiales</taxon>
        <taxon>Trichocomaceae</taxon>
        <taxon>Rasamsonia</taxon>
    </lineage>
</organism>
<protein>
    <submittedName>
        <fullName evidence="2">Uncharacterized protein</fullName>
    </submittedName>
</protein>
<keyword evidence="3" id="KW-1185">Reference proteome</keyword>